<protein>
    <recommendedName>
        <fullName evidence="3">Glycosyl hydrolase family 16</fullName>
    </recommendedName>
</protein>
<sequence>MKNIKNIQKNISLYLILILLLSISCERDLSNEAELATFGKQGEIFTDSPIGLGTDFYFPFLGSKATAWTVDEDEGYESAASMRFDVPNANDPDGNFAGAIFRVDGAGRNLTEFDALTFWARASQGVTIGEIGFGQDFFENKYQVTRTNITLGTTWTKYIIPIPDPSKLTEERGLLWYSAGSQDTGGFAYTFWLDEVKFEKLGTIAQSRPAILNGEDIEQSGFLGIPIQLTGLTQTFSAPFGGNVTVLTTPSYYDFQSSDTSVATVNELGVVSVSNVGRTTISAGISNVEASGSLTIDVAGGFDFAPTPPARDISNVISVFSDAYNDVPVDYYNGFFAPFQTTQGGSPPLDVAGDGIINYTDLNFVAIGTFLDVPPVNVTNMTHLHIDIKPNEAIDSGDFINIQLLNAVGTASEASGTISFDSSNFVQDEWTSLDIPIADFALGDVSQMGLIFFITDATISDIFVDNVYYYRQ</sequence>
<dbReference type="SUPFAM" id="SSF49785">
    <property type="entry name" value="Galactose-binding domain-like"/>
    <property type="match status" value="1"/>
</dbReference>
<evidence type="ECO:0000313" key="1">
    <source>
        <dbReference type="EMBL" id="GAA4968486.1"/>
    </source>
</evidence>
<dbReference type="Proteomes" id="UP001501692">
    <property type="component" value="Unassembled WGS sequence"/>
</dbReference>
<dbReference type="InterPro" id="IPR008979">
    <property type="entry name" value="Galactose-bd-like_sf"/>
</dbReference>
<dbReference type="InterPro" id="IPR008964">
    <property type="entry name" value="Invasin/intimin_cell_adhesion"/>
</dbReference>
<dbReference type="Gene3D" id="2.60.40.1080">
    <property type="match status" value="1"/>
</dbReference>
<dbReference type="Gene3D" id="2.60.120.430">
    <property type="entry name" value="Galactose-binding lectin"/>
    <property type="match status" value="2"/>
</dbReference>
<dbReference type="EMBL" id="BAABJK010000004">
    <property type="protein sequence ID" value="GAA4968486.1"/>
    <property type="molecule type" value="Genomic_DNA"/>
</dbReference>
<reference evidence="2" key="1">
    <citation type="journal article" date="2019" name="Int. J. Syst. Evol. Microbiol.">
        <title>The Global Catalogue of Microorganisms (GCM) 10K type strain sequencing project: providing services to taxonomists for standard genome sequencing and annotation.</title>
        <authorList>
            <consortium name="The Broad Institute Genomics Platform"/>
            <consortium name="The Broad Institute Genome Sequencing Center for Infectious Disease"/>
            <person name="Wu L."/>
            <person name="Ma J."/>
        </authorList>
    </citation>
    <scope>NUCLEOTIDE SEQUENCE [LARGE SCALE GENOMIC DNA]</scope>
    <source>
        <strain evidence="2">JCM 18287</strain>
    </source>
</reference>
<keyword evidence="2" id="KW-1185">Reference proteome</keyword>
<proteinExistence type="predicted"/>
<evidence type="ECO:0008006" key="3">
    <source>
        <dbReference type="Google" id="ProtNLM"/>
    </source>
</evidence>
<name>A0ABP9HDR2_9FLAO</name>
<comment type="caution">
    <text evidence="1">The sequence shown here is derived from an EMBL/GenBank/DDBJ whole genome shotgun (WGS) entry which is preliminary data.</text>
</comment>
<dbReference type="PROSITE" id="PS51257">
    <property type="entry name" value="PROKAR_LIPOPROTEIN"/>
    <property type="match status" value="1"/>
</dbReference>
<dbReference type="SUPFAM" id="SSF49373">
    <property type="entry name" value="Invasin/intimin cell-adhesion fragments"/>
    <property type="match status" value="1"/>
</dbReference>
<organism evidence="1 2">
    <name type="scientific">Algibacter aquimarinus</name>
    <dbReference type="NCBI Taxonomy" id="1136748"/>
    <lineage>
        <taxon>Bacteria</taxon>
        <taxon>Pseudomonadati</taxon>
        <taxon>Bacteroidota</taxon>
        <taxon>Flavobacteriia</taxon>
        <taxon>Flavobacteriales</taxon>
        <taxon>Flavobacteriaceae</taxon>
        <taxon>Algibacter</taxon>
    </lineage>
</organism>
<gene>
    <name evidence="1" type="ORF">GCM10023315_17610</name>
</gene>
<accession>A0ABP9HDR2</accession>
<evidence type="ECO:0000313" key="2">
    <source>
        <dbReference type="Proteomes" id="UP001501692"/>
    </source>
</evidence>
<dbReference type="RefSeq" id="WP_345167208.1">
    <property type="nucleotide sequence ID" value="NZ_BAABJK010000004.1"/>
</dbReference>